<reference evidence="4" key="1">
    <citation type="submission" date="2018-02" db="EMBL/GenBank/DDBJ databases">
        <authorList>
            <person name="Holder M.E."/>
            <person name="Ajami N.J."/>
            <person name="Petrosino J.F."/>
        </authorList>
    </citation>
    <scope>NUCLEOTIDE SEQUENCE [LARGE SCALE GENOMIC DNA]</scope>
    <source>
        <strain evidence="4">CCUG 47711</strain>
    </source>
</reference>
<protein>
    <recommendedName>
        <fullName evidence="2">HD domain-containing protein</fullName>
    </recommendedName>
</protein>
<dbReference type="GO" id="GO:0031125">
    <property type="term" value="P:rRNA 3'-end processing"/>
    <property type="evidence" value="ECO:0007669"/>
    <property type="project" value="TreeGrafter"/>
</dbReference>
<evidence type="ECO:0000313" key="3">
    <source>
        <dbReference type="EMBL" id="AVM42648.1"/>
    </source>
</evidence>
<dbReference type="GO" id="GO:0016787">
    <property type="term" value="F:hydrolase activity"/>
    <property type="evidence" value="ECO:0007669"/>
    <property type="project" value="UniProtKB-KW"/>
</dbReference>
<organism evidence="3 4">
    <name type="scientific">Fastidiosipila sanguinis</name>
    <dbReference type="NCBI Taxonomy" id="236753"/>
    <lineage>
        <taxon>Bacteria</taxon>
        <taxon>Bacillati</taxon>
        <taxon>Bacillota</taxon>
        <taxon>Clostridia</taxon>
        <taxon>Eubacteriales</taxon>
        <taxon>Oscillospiraceae</taxon>
        <taxon>Fastidiosipila</taxon>
    </lineage>
</organism>
<dbReference type="SUPFAM" id="SSF109604">
    <property type="entry name" value="HD-domain/PDEase-like"/>
    <property type="match status" value="1"/>
</dbReference>
<proteinExistence type="predicted"/>
<sequence length="309" mass="35646">MAILDLEKATERGLRTSGAVYILAEPQLRSGKKDDYMVGKFVNKNQEVEFKIWNEPIFKTVLENGTGVYEAEVVGSEFNNQIYLTVQNIEVQKDDKLSKHDFLPSVEKDRVEEIFNDAKQHLSKLGVSDKCWKLLDEITNSETIGNRFWIEGAATSHHDNVIRGLAHHSSKMLRILAVLIDNDDYLKKHADLLTMGTFLHDIGKVFEYNDLEMAEYWYANHRARGIEYIAEFKDKIIETYDEKFYRQLQSIIIGHHGDYGDRPTTVACAIVHYVDTIESQVTDLVQKEQASTDKRIFVRDWGYLAGLEY</sequence>
<dbReference type="EMBL" id="CP027226">
    <property type="protein sequence ID" value="AVM42648.1"/>
    <property type="molecule type" value="Genomic_DNA"/>
</dbReference>
<dbReference type="InterPro" id="IPR050798">
    <property type="entry name" value="YhaM_exoribonuc/phosphodiest"/>
</dbReference>
<evidence type="ECO:0000256" key="1">
    <source>
        <dbReference type="ARBA" id="ARBA00022801"/>
    </source>
</evidence>
<dbReference type="Pfam" id="PF01966">
    <property type="entry name" value="HD"/>
    <property type="match status" value="1"/>
</dbReference>
<keyword evidence="4" id="KW-1185">Reference proteome</keyword>
<dbReference type="AlphaFoldDB" id="A0A2S0KNQ4"/>
<dbReference type="InterPro" id="IPR003607">
    <property type="entry name" value="HD/PDEase_dom"/>
</dbReference>
<accession>A0A2S0KNQ4</accession>
<dbReference type="PANTHER" id="PTHR37294:SF1">
    <property type="entry name" value="3'-5' EXORIBONUCLEASE YHAM"/>
    <property type="match status" value="1"/>
</dbReference>
<evidence type="ECO:0000313" key="4">
    <source>
        <dbReference type="Proteomes" id="UP000237947"/>
    </source>
</evidence>
<dbReference type="InterPro" id="IPR006674">
    <property type="entry name" value="HD_domain"/>
</dbReference>
<dbReference type="Gene3D" id="1.10.3210.10">
    <property type="entry name" value="Hypothetical protein af1432"/>
    <property type="match status" value="1"/>
</dbReference>
<evidence type="ECO:0000259" key="2">
    <source>
        <dbReference type="Pfam" id="PF01966"/>
    </source>
</evidence>
<feature type="domain" description="HD" evidence="2">
    <location>
        <begin position="166"/>
        <end position="278"/>
    </location>
</feature>
<dbReference type="PANTHER" id="PTHR37294">
    <property type="entry name" value="3'-5' EXORIBONUCLEASE YHAM"/>
    <property type="match status" value="1"/>
</dbReference>
<gene>
    <name evidence="3" type="ORF">C5Q98_05220</name>
</gene>
<dbReference type="Proteomes" id="UP000237947">
    <property type="component" value="Chromosome"/>
</dbReference>
<dbReference type="OrthoDB" id="9778453at2"/>
<dbReference type="KEGG" id="fsa:C5Q98_05220"/>
<dbReference type="CDD" id="cd00077">
    <property type="entry name" value="HDc"/>
    <property type="match status" value="1"/>
</dbReference>
<keyword evidence="1" id="KW-0378">Hydrolase</keyword>
<dbReference type="RefSeq" id="WP_106012602.1">
    <property type="nucleotide sequence ID" value="NZ_CP027226.1"/>
</dbReference>
<name>A0A2S0KNQ4_9FIRM</name>